<dbReference type="OrthoDB" id="3777963at2"/>
<gene>
    <name evidence="8" type="ORF">FCI23_48450</name>
</gene>
<dbReference type="EMBL" id="SUMC01000130">
    <property type="protein sequence ID" value="TJZ98363.1"/>
    <property type="molecule type" value="Genomic_DNA"/>
</dbReference>
<evidence type="ECO:0000259" key="6">
    <source>
        <dbReference type="Pfam" id="PF04542"/>
    </source>
</evidence>
<proteinExistence type="inferred from homology"/>
<dbReference type="GO" id="GO:0006352">
    <property type="term" value="P:DNA-templated transcription initiation"/>
    <property type="evidence" value="ECO:0007669"/>
    <property type="project" value="InterPro"/>
</dbReference>
<dbReference type="Gene3D" id="1.10.1740.10">
    <property type="match status" value="1"/>
</dbReference>
<dbReference type="Pfam" id="PF08281">
    <property type="entry name" value="Sigma70_r4_2"/>
    <property type="match status" value="1"/>
</dbReference>
<comment type="similarity">
    <text evidence="1">Belongs to the sigma-70 factor family. ECF subfamily.</text>
</comment>
<dbReference type="SUPFAM" id="SSF88659">
    <property type="entry name" value="Sigma3 and sigma4 domains of RNA polymerase sigma factors"/>
    <property type="match status" value="1"/>
</dbReference>
<keyword evidence="9" id="KW-1185">Reference proteome</keyword>
<dbReference type="GO" id="GO:0016987">
    <property type="term" value="F:sigma factor activity"/>
    <property type="evidence" value="ECO:0007669"/>
    <property type="project" value="UniProtKB-KW"/>
</dbReference>
<name>A0A4U0RQR3_9ACTN</name>
<dbReference type="InterPro" id="IPR007627">
    <property type="entry name" value="RNA_pol_sigma70_r2"/>
</dbReference>
<dbReference type="Gene3D" id="1.10.10.10">
    <property type="entry name" value="Winged helix-like DNA-binding domain superfamily/Winged helix DNA-binding domain"/>
    <property type="match status" value="1"/>
</dbReference>
<protein>
    <submittedName>
        <fullName evidence="8">Sigma-70 family RNA polymerase sigma factor</fullName>
    </submittedName>
</protein>
<evidence type="ECO:0000256" key="5">
    <source>
        <dbReference type="ARBA" id="ARBA00023163"/>
    </source>
</evidence>
<comment type="caution">
    <text evidence="8">The sequence shown here is derived from an EMBL/GenBank/DDBJ whole genome shotgun (WGS) entry which is preliminary data.</text>
</comment>
<keyword evidence="3" id="KW-0731">Sigma factor</keyword>
<evidence type="ECO:0000259" key="7">
    <source>
        <dbReference type="Pfam" id="PF08281"/>
    </source>
</evidence>
<dbReference type="Pfam" id="PF04542">
    <property type="entry name" value="Sigma70_r2"/>
    <property type="match status" value="1"/>
</dbReference>
<sequence length="178" mass="19320">MSADGDFDRFFERTWPVMLARAVMMSGDRQLAEDAAQDAFAEALRYWDRVGTYESPEAWVHKVMAQRVWAASRRRRKQQQLGLAVALPPQSTVERTAEARATLGALAGLPAAQRAAMVLHCLEGLTQEETAKRLGVNRGTVAASIHAARRTLARLLGVTETHGSGDQPLVAAARSGGP</sequence>
<evidence type="ECO:0000256" key="2">
    <source>
        <dbReference type="ARBA" id="ARBA00023015"/>
    </source>
</evidence>
<dbReference type="InterPro" id="IPR036388">
    <property type="entry name" value="WH-like_DNA-bd_sf"/>
</dbReference>
<feature type="domain" description="RNA polymerase sigma-70 region 2" evidence="6">
    <location>
        <begin position="17"/>
        <end position="77"/>
    </location>
</feature>
<dbReference type="InterPro" id="IPR013325">
    <property type="entry name" value="RNA_pol_sigma_r2"/>
</dbReference>
<dbReference type="SUPFAM" id="SSF88946">
    <property type="entry name" value="Sigma2 domain of RNA polymerase sigma factors"/>
    <property type="match status" value="1"/>
</dbReference>
<evidence type="ECO:0000256" key="3">
    <source>
        <dbReference type="ARBA" id="ARBA00023082"/>
    </source>
</evidence>
<dbReference type="CDD" id="cd06171">
    <property type="entry name" value="Sigma70_r4"/>
    <property type="match status" value="1"/>
</dbReference>
<dbReference type="InterPro" id="IPR014284">
    <property type="entry name" value="RNA_pol_sigma-70_dom"/>
</dbReference>
<dbReference type="GO" id="GO:0003677">
    <property type="term" value="F:DNA binding"/>
    <property type="evidence" value="ECO:0007669"/>
    <property type="project" value="UniProtKB-KW"/>
</dbReference>
<accession>A0A4U0RQR3</accession>
<feature type="domain" description="RNA polymerase sigma factor 70 region 4 type 2" evidence="7">
    <location>
        <begin position="103"/>
        <end position="152"/>
    </location>
</feature>
<dbReference type="InterPro" id="IPR013249">
    <property type="entry name" value="RNA_pol_sigma70_r4_t2"/>
</dbReference>
<dbReference type="AlphaFoldDB" id="A0A4U0RQR3"/>
<evidence type="ECO:0000313" key="8">
    <source>
        <dbReference type="EMBL" id="TJZ98363.1"/>
    </source>
</evidence>
<evidence type="ECO:0000313" key="9">
    <source>
        <dbReference type="Proteomes" id="UP000305778"/>
    </source>
</evidence>
<evidence type="ECO:0000256" key="1">
    <source>
        <dbReference type="ARBA" id="ARBA00010641"/>
    </source>
</evidence>
<organism evidence="8 9">
    <name type="scientific">Actinacidiphila oryziradicis</name>
    <dbReference type="NCBI Taxonomy" id="2571141"/>
    <lineage>
        <taxon>Bacteria</taxon>
        <taxon>Bacillati</taxon>
        <taxon>Actinomycetota</taxon>
        <taxon>Actinomycetes</taxon>
        <taxon>Kitasatosporales</taxon>
        <taxon>Streptomycetaceae</taxon>
        <taxon>Actinacidiphila</taxon>
    </lineage>
</organism>
<dbReference type="PANTHER" id="PTHR43133:SF50">
    <property type="entry name" value="ECF RNA POLYMERASE SIGMA FACTOR SIGM"/>
    <property type="match status" value="1"/>
</dbReference>
<keyword evidence="2" id="KW-0805">Transcription regulation</keyword>
<keyword evidence="5" id="KW-0804">Transcription</keyword>
<dbReference type="Proteomes" id="UP000305778">
    <property type="component" value="Unassembled WGS sequence"/>
</dbReference>
<dbReference type="PANTHER" id="PTHR43133">
    <property type="entry name" value="RNA POLYMERASE ECF-TYPE SIGMA FACTO"/>
    <property type="match status" value="1"/>
</dbReference>
<dbReference type="NCBIfam" id="TIGR02937">
    <property type="entry name" value="sigma70-ECF"/>
    <property type="match status" value="1"/>
</dbReference>
<dbReference type="InterPro" id="IPR013324">
    <property type="entry name" value="RNA_pol_sigma_r3/r4-like"/>
</dbReference>
<evidence type="ECO:0000256" key="4">
    <source>
        <dbReference type="ARBA" id="ARBA00023125"/>
    </source>
</evidence>
<keyword evidence="4" id="KW-0238">DNA-binding</keyword>
<dbReference type="RefSeq" id="WP_136730393.1">
    <property type="nucleotide sequence ID" value="NZ_SUMC01000130.1"/>
</dbReference>
<reference evidence="8 9" key="1">
    <citation type="submission" date="2019-04" db="EMBL/GenBank/DDBJ databases">
        <title>Streptomyces oryziradicis sp. nov., a novel actinomycete isolated from rhizosphere soil of rice (Oryza sativa L.).</title>
        <authorList>
            <person name="Li C."/>
        </authorList>
    </citation>
    <scope>NUCLEOTIDE SEQUENCE [LARGE SCALE GENOMIC DNA]</scope>
    <source>
        <strain evidence="8 9">NEAU-C40</strain>
    </source>
</reference>
<dbReference type="InterPro" id="IPR039425">
    <property type="entry name" value="RNA_pol_sigma-70-like"/>
</dbReference>
<feature type="non-terminal residue" evidence="8">
    <location>
        <position position="178"/>
    </location>
</feature>